<dbReference type="Proteomes" id="UP000177171">
    <property type="component" value="Unassembled WGS sequence"/>
</dbReference>
<name>A0A1G2LVD6_9BACT</name>
<evidence type="ECO:0000313" key="1">
    <source>
        <dbReference type="EMBL" id="OHA14832.1"/>
    </source>
</evidence>
<comment type="caution">
    <text evidence="1">The sequence shown here is derived from an EMBL/GenBank/DDBJ whole genome shotgun (WGS) entry which is preliminary data.</text>
</comment>
<reference evidence="1 2" key="1">
    <citation type="journal article" date="2016" name="Nat. Commun.">
        <title>Thousands of microbial genomes shed light on interconnected biogeochemical processes in an aquifer system.</title>
        <authorList>
            <person name="Anantharaman K."/>
            <person name="Brown C.T."/>
            <person name="Hug L.A."/>
            <person name="Sharon I."/>
            <person name="Castelle C.J."/>
            <person name="Probst A.J."/>
            <person name="Thomas B.C."/>
            <person name="Singh A."/>
            <person name="Wilkins M.J."/>
            <person name="Karaoz U."/>
            <person name="Brodie E.L."/>
            <person name="Williams K.H."/>
            <person name="Hubbard S.S."/>
            <person name="Banfield J.F."/>
        </authorList>
    </citation>
    <scope>NUCLEOTIDE SEQUENCE [LARGE SCALE GENOMIC DNA]</scope>
</reference>
<proteinExistence type="predicted"/>
<dbReference type="AlphaFoldDB" id="A0A1G2LVD6"/>
<protein>
    <submittedName>
        <fullName evidence="1">Uncharacterized protein</fullName>
    </submittedName>
</protein>
<sequence>MRYNQIFLLIGFLLLYLFPSTGITYAQRHHENQNVTQNLDRKTPLQAAVAHLIESQFPPAKDYILKFSIKAFNDISFDQEIGECMANVDVTYEGLRQTTMHAILHIHYSSEGVWLPKKHSPEWTIADINSKDWKTEWCDFIRAVYPNEIEKQECR</sequence>
<accession>A0A1G2LVD6</accession>
<organism evidence="1 2">
    <name type="scientific">Candidatus Sungbacteria bacterium RIFCSPLOWO2_12_FULL_41_11</name>
    <dbReference type="NCBI Taxonomy" id="1802286"/>
    <lineage>
        <taxon>Bacteria</taxon>
        <taxon>Candidatus Sungiibacteriota</taxon>
    </lineage>
</organism>
<gene>
    <name evidence="1" type="ORF">A3G49_04030</name>
</gene>
<dbReference type="EMBL" id="MHQY01000001">
    <property type="protein sequence ID" value="OHA14832.1"/>
    <property type="molecule type" value="Genomic_DNA"/>
</dbReference>
<evidence type="ECO:0000313" key="2">
    <source>
        <dbReference type="Proteomes" id="UP000177171"/>
    </source>
</evidence>